<dbReference type="RefSeq" id="WP_157563660.1">
    <property type="nucleotide sequence ID" value="NZ_WPIK01000002.1"/>
</dbReference>
<name>A0A7K1SSL1_9SPHI</name>
<accession>A0A7K1SSL1</accession>
<dbReference type="Pfam" id="PF00294">
    <property type="entry name" value="PfkB"/>
    <property type="match status" value="1"/>
</dbReference>
<proteinExistence type="inferred from homology"/>
<dbReference type="GO" id="GO:0016301">
    <property type="term" value="F:kinase activity"/>
    <property type="evidence" value="ECO:0007669"/>
    <property type="project" value="UniProtKB-KW"/>
</dbReference>
<evidence type="ECO:0000313" key="5">
    <source>
        <dbReference type="EMBL" id="MVN20291.1"/>
    </source>
</evidence>
<gene>
    <name evidence="5" type="ORF">GO621_01920</name>
</gene>
<dbReference type="InterPro" id="IPR029056">
    <property type="entry name" value="Ribokinase-like"/>
</dbReference>
<dbReference type="AlphaFoldDB" id="A0A7K1SSL1"/>
<dbReference type="PANTHER" id="PTHR43085:SF57">
    <property type="entry name" value="CARBOHYDRATE KINASE PFKB DOMAIN-CONTAINING PROTEIN"/>
    <property type="match status" value="1"/>
</dbReference>
<evidence type="ECO:0000313" key="6">
    <source>
        <dbReference type="Proteomes" id="UP000462014"/>
    </source>
</evidence>
<evidence type="ECO:0000259" key="4">
    <source>
        <dbReference type="Pfam" id="PF00294"/>
    </source>
</evidence>
<dbReference type="InterPro" id="IPR050306">
    <property type="entry name" value="PfkB_Carbo_kinase"/>
</dbReference>
<dbReference type="InterPro" id="IPR011611">
    <property type="entry name" value="PfkB_dom"/>
</dbReference>
<keyword evidence="6" id="KW-1185">Reference proteome</keyword>
<dbReference type="CDD" id="cd01167">
    <property type="entry name" value="bac_FRK"/>
    <property type="match status" value="1"/>
</dbReference>
<reference evidence="5 6" key="1">
    <citation type="submission" date="2019-12" db="EMBL/GenBank/DDBJ databases">
        <title>Mucilaginibacter sp. HMF7410 genome sequencing and assembly.</title>
        <authorList>
            <person name="Kang H."/>
            <person name="Cha I."/>
            <person name="Kim H."/>
            <person name="Joh K."/>
        </authorList>
    </citation>
    <scope>NUCLEOTIDE SEQUENCE [LARGE SCALE GENOMIC DNA]</scope>
    <source>
        <strain evidence="5 6">HMF7410</strain>
    </source>
</reference>
<dbReference type="SUPFAM" id="SSF53613">
    <property type="entry name" value="Ribokinase-like"/>
    <property type="match status" value="1"/>
</dbReference>
<protein>
    <submittedName>
        <fullName evidence="5">Carbohydrate kinase</fullName>
    </submittedName>
</protein>
<dbReference type="Proteomes" id="UP000462014">
    <property type="component" value="Unassembled WGS sequence"/>
</dbReference>
<dbReference type="PANTHER" id="PTHR43085">
    <property type="entry name" value="HEXOKINASE FAMILY MEMBER"/>
    <property type="match status" value="1"/>
</dbReference>
<keyword evidence="3 5" id="KW-0418">Kinase</keyword>
<evidence type="ECO:0000256" key="3">
    <source>
        <dbReference type="ARBA" id="ARBA00022777"/>
    </source>
</evidence>
<evidence type="ECO:0000256" key="2">
    <source>
        <dbReference type="ARBA" id="ARBA00022679"/>
    </source>
</evidence>
<feature type="domain" description="Carbohydrate kinase PfkB" evidence="4">
    <location>
        <begin position="16"/>
        <end position="279"/>
    </location>
</feature>
<comment type="caution">
    <text evidence="5">The sequence shown here is derived from an EMBL/GenBank/DDBJ whole genome shotgun (WGS) entry which is preliminary data.</text>
</comment>
<keyword evidence="2" id="KW-0808">Transferase</keyword>
<dbReference type="Gene3D" id="3.40.1190.20">
    <property type="match status" value="1"/>
</dbReference>
<dbReference type="EMBL" id="WPIK01000002">
    <property type="protein sequence ID" value="MVN20291.1"/>
    <property type="molecule type" value="Genomic_DNA"/>
</dbReference>
<sequence length="294" mass="32756">MEKQVLCFGEVLWDGFGADKKAGGAPMNVAMHLLQQQIPVQMLTRIGKDDLGDELLAYLQEQHFPAQLIQRDAELPTCLVTVSLDEDLQAKYVIPKPVSWDNIQPEKTSVKEAFSFDVIVFGSLACRSETSFNTLLKLLEKPAYKIFDVNLRPPHFTENVIETLAQKADMVKMNEEEMLFLSPKNERNTSLEDQMREFSSRFHTKTVCVTLGGHGCTVLHQQQFYKHPGFKVKVADTVGAGDSFLATFIAGLLNNLPMEEILVNASAIGAFVAGSQGANPVYHPEKINAIKQQK</sequence>
<evidence type="ECO:0000256" key="1">
    <source>
        <dbReference type="ARBA" id="ARBA00010688"/>
    </source>
</evidence>
<organism evidence="5 6">
    <name type="scientific">Mucilaginibacter arboris</name>
    <dbReference type="NCBI Taxonomy" id="2682090"/>
    <lineage>
        <taxon>Bacteria</taxon>
        <taxon>Pseudomonadati</taxon>
        <taxon>Bacteroidota</taxon>
        <taxon>Sphingobacteriia</taxon>
        <taxon>Sphingobacteriales</taxon>
        <taxon>Sphingobacteriaceae</taxon>
        <taxon>Mucilaginibacter</taxon>
    </lineage>
</organism>
<comment type="similarity">
    <text evidence="1">Belongs to the carbohydrate kinase PfkB family.</text>
</comment>